<dbReference type="Pfam" id="PF07734">
    <property type="entry name" value="FBA_1"/>
    <property type="match status" value="1"/>
</dbReference>
<protein>
    <recommendedName>
        <fullName evidence="1">F-box associated beta-propeller type 1 domain-containing protein</fullName>
    </recommendedName>
</protein>
<proteinExistence type="predicted"/>
<keyword evidence="3" id="KW-1185">Reference proteome</keyword>
<name>A0A5J5ARG9_9ASTE</name>
<dbReference type="PANTHER" id="PTHR31111:SF136">
    <property type="entry name" value="F-BOX ASSOCIATED DOMAIN-CONTAINING PROTEIN"/>
    <property type="match status" value="1"/>
</dbReference>
<organism evidence="2 3">
    <name type="scientific">Nyssa sinensis</name>
    <dbReference type="NCBI Taxonomy" id="561372"/>
    <lineage>
        <taxon>Eukaryota</taxon>
        <taxon>Viridiplantae</taxon>
        <taxon>Streptophyta</taxon>
        <taxon>Embryophyta</taxon>
        <taxon>Tracheophyta</taxon>
        <taxon>Spermatophyta</taxon>
        <taxon>Magnoliopsida</taxon>
        <taxon>eudicotyledons</taxon>
        <taxon>Gunneridae</taxon>
        <taxon>Pentapetalae</taxon>
        <taxon>asterids</taxon>
        <taxon>Cornales</taxon>
        <taxon>Nyssaceae</taxon>
        <taxon>Nyssa</taxon>
    </lineage>
</organism>
<evidence type="ECO:0000313" key="3">
    <source>
        <dbReference type="Proteomes" id="UP000325577"/>
    </source>
</evidence>
<reference evidence="2 3" key="1">
    <citation type="submission" date="2019-09" db="EMBL/GenBank/DDBJ databases">
        <title>A chromosome-level genome assembly of the Chinese tupelo Nyssa sinensis.</title>
        <authorList>
            <person name="Yang X."/>
            <person name="Kang M."/>
            <person name="Yang Y."/>
            <person name="Xiong H."/>
            <person name="Wang M."/>
            <person name="Zhang Z."/>
            <person name="Wang Z."/>
            <person name="Wu H."/>
            <person name="Ma T."/>
            <person name="Liu J."/>
            <person name="Xi Z."/>
        </authorList>
    </citation>
    <scope>NUCLEOTIDE SEQUENCE [LARGE SCALE GENOMIC DNA]</scope>
    <source>
        <strain evidence="2">J267</strain>
        <tissue evidence="2">Leaf</tissue>
    </source>
</reference>
<feature type="domain" description="F-box associated beta-propeller type 1" evidence="1">
    <location>
        <begin position="99"/>
        <end position="251"/>
    </location>
</feature>
<dbReference type="AlphaFoldDB" id="A0A5J5ARG9"/>
<gene>
    <name evidence="2" type="ORF">F0562_033004</name>
</gene>
<dbReference type="InterPro" id="IPR006527">
    <property type="entry name" value="F-box-assoc_dom_typ1"/>
</dbReference>
<dbReference type="OrthoDB" id="1937835at2759"/>
<dbReference type="PANTHER" id="PTHR31111">
    <property type="entry name" value="BNAA05G37150D PROTEIN-RELATED"/>
    <property type="match status" value="1"/>
</dbReference>
<sequence length="312" mass="35743">MGKREEKGRGMVKEEEKGKTVIVSGRDIAESMDFCCNLLPGDLILDILSRLPVKFAPVSTQNSSYGTLPQESVGVFQNPESLRTFIILNSLFHHHPTIDDYKLLRFCFHYDNYGNTSTINTRLDVFTLSTNSWREIDPVVIPRQNYRFTDLVAVNGSWHWLGGKVGKLRNLEDFVFAFAVVEEKFRQIEVPCSDCANYVEFCRTLSVFQETLAMFVFPSLLSERNSCFDIWVLNDYGAANESWTKQLTVGPIPIVATPQGFWISGEVIMKRFKHDNDAFLYDPLTREIKNFPSCMAAKCEFFRYTESLVSVK</sequence>
<evidence type="ECO:0000313" key="2">
    <source>
        <dbReference type="EMBL" id="KAA8532879.1"/>
    </source>
</evidence>
<evidence type="ECO:0000259" key="1">
    <source>
        <dbReference type="Pfam" id="PF07734"/>
    </source>
</evidence>
<dbReference type="EMBL" id="CM018042">
    <property type="protein sequence ID" value="KAA8532879.1"/>
    <property type="molecule type" value="Genomic_DNA"/>
</dbReference>
<accession>A0A5J5ARG9</accession>
<dbReference type="Proteomes" id="UP000325577">
    <property type="component" value="Linkage Group LG19"/>
</dbReference>